<dbReference type="Pfam" id="PF00536">
    <property type="entry name" value="SAM_1"/>
    <property type="match status" value="1"/>
</dbReference>
<comment type="caution">
    <text evidence="5">The sequence shown here is derived from an EMBL/GenBank/DDBJ whole genome shotgun (WGS) entry which is preliminary data.</text>
</comment>
<dbReference type="PROSITE" id="PS50297">
    <property type="entry name" value="ANK_REP_REGION"/>
    <property type="match status" value="2"/>
</dbReference>
<sequence length="357" mass="40509">MVSITKENVVAQEKLFRVAVSKVQIVMIIAKRIYDYLQKEQVLLPRFDKGVQHLVHFIAPLRQLANRRPGGNEIEYAEISETNDMDMLTACALQDTDLVKTLINRRKNLSRKNKHGWTPLMYACYYGSVLIVNELISVGADKCALNNNGQSSFSLAVMRNHVKIMELVYARELLKKTDKNGCSPLNCAIEYGCYDSIRWLLERGADPNAVENNEPLLSVAVALGNETIVKYLLKFGADPLKTNSKGETAEMIAAKNNYHSLVTLIQFRVSAMQNLQKLFQMLSLEKYWPIMRDNNIDMDKFLKLTENDLQNLGVNLLGPRRKMSMAITSLVALRHKEQHNPGINLVIELKNIEINSV</sequence>
<dbReference type="SMART" id="SM00248">
    <property type="entry name" value="ANK"/>
    <property type="match status" value="6"/>
</dbReference>
<evidence type="ECO:0000256" key="1">
    <source>
        <dbReference type="ARBA" id="ARBA00022737"/>
    </source>
</evidence>
<dbReference type="InterPro" id="IPR013761">
    <property type="entry name" value="SAM/pointed_sf"/>
</dbReference>
<dbReference type="SUPFAM" id="SSF47769">
    <property type="entry name" value="SAM/Pointed domain"/>
    <property type="match status" value="1"/>
</dbReference>
<dbReference type="PANTHER" id="PTHR24166">
    <property type="entry name" value="ROLLING PEBBLES, ISOFORM B"/>
    <property type="match status" value="1"/>
</dbReference>
<feature type="domain" description="SAM" evidence="4">
    <location>
        <begin position="270"/>
        <end position="333"/>
    </location>
</feature>
<feature type="repeat" description="ANK" evidence="3">
    <location>
        <begin position="180"/>
        <end position="212"/>
    </location>
</feature>
<dbReference type="PROSITE" id="PS50105">
    <property type="entry name" value="SAM_DOMAIN"/>
    <property type="match status" value="1"/>
</dbReference>
<dbReference type="SMART" id="SM00454">
    <property type="entry name" value="SAM"/>
    <property type="match status" value="1"/>
</dbReference>
<dbReference type="Gene3D" id="1.25.40.20">
    <property type="entry name" value="Ankyrin repeat-containing domain"/>
    <property type="match status" value="2"/>
</dbReference>
<evidence type="ECO:0000313" key="5">
    <source>
        <dbReference type="EMBL" id="RZF36019.1"/>
    </source>
</evidence>
<gene>
    <name evidence="5" type="ORF">LSTR_LSTR005835</name>
</gene>
<dbReference type="SMR" id="A0A482WQX6"/>
<dbReference type="AlphaFoldDB" id="A0A482WQX6"/>
<accession>A0A482WQX6</accession>
<dbReference type="Pfam" id="PF13637">
    <property type="entry name" value="Ank_4"/>
    <property type="match status" value="2"/>
</dbReference>
<reference evidence="5 6" key="1">
    <citation type="journal article" date="2017" name="Gigascience">
        <title>Genome sequence of the small brown planthopper, Laodelphax striatellus.</title>
        <authorList>
            <person name="Zhu J."/>
            <person name="Jiang F."/>
            <person name="Wang X."/>
            <person name="Yang P."/>
            <person name="Bao Y."/>
            <person name="Zhao W."/>
            <person name="Wang W."/>
            <person name="Lu H."/>
            <person name="Wang Q."/>
            <person name="Cui N."/>
            <person name="Li J."/>
            <person name="Chen X."/>
            <person name="Luo L."/>
            <person name="Yu J."/>
            <person name="Kang L."/>
            <person name="Cui F."/>
        </authorList>
    </citation>
    <scope>NUCLEOTIDE SEQUENCE [LARGE SCALE GENOMIC DNA]</scope>
    <source>
        <strain evidence="5">Lst14</strain>
    </source>
</reference>
<evidence type="ECO:0000256" key="2">
    <source>
        <dbReference type="ARBA" id="ARBA00023043"/>
    </source>
</evidence>
<dbReference type="STRING" id="195883.A0A482WQX6"/>
<dbReference type="SUPFAM" id="SSF48403">
    <property type="entry name" value="Ankyrin repeat"/>
    <property type="match status" value="1"/>
</dbReference>
<protein>
    <recommendedName>
        <fullName evidence="4">SAM domain-containing protein</fullName>
    </recommendedName>
</protein>
<evidence type="ECO:0000313" key="6">
    <source>
        <dbReference type="Proteomes" id="UP000291343"/>
    </source>
</evidence>
<dbReference type="Gene3D" id="1.10.150.50">
    <property type="entry name" value="Transcription Factor, Ets-1"/>
    <property type="match status" value="1"/>
</dbReference>
<organism evidence="5 6">
    <name type="scientific">Laodelphax striatellus</name>
    <name type="common">Small brown planthopper</name>
    <name type="synonym">Delphax striatella</name>
    <dbReference type="NCBI Taxonomy" id="195883"/>
    <lineage>
        <taxon>Eukaryota</taxon>
        <taxon>Metazoa</taxon>
        <taxon>Ecdysozoa</taxon>
        <taxon>Arthropoda</taxon>
        <taxon>Hexapoda</taxon>
        <taxon>Insecta</taxon>
        <taxon>Pterygota</taxon>
        <taxon>Neoptera</taxon>
        <taxon>Paraneoptera</taxon>
        <taxon>Hemiptera</taxon>
        <taxon>Auchenorrhyncha</taxon>
        <taxon>Fulgoroidea</taxon>
        <taxon>Delphacidae</taxon>
        <taxon>Criomorphinae</taxon>
        <taxon>Laodelphax</taxon>
    </lineage>
</organism>
<dbReference type="EMBL" id="QKKF02027168">
    <property type="protein sequence ID" value="RZF36019.1"/>
    <property type="molecule type" value="Genomic_DNA"/>
</dbReference>
<evidence type="ECO:0000259" key="4">
    <source>
        <dbReference type="PROSITE" id="PS50105"/>
    </source>
</evidence>
<dbReference type="InterPro" id="IPR001660">
    <property type="entry name" value="SAM"/>
</dbReference>
<dbReference type="InterPro" id="IPR002110">
    <property type="entry name" value="Ankyrin_rpt"/>
</dbReference>
<dbReference type="InterPro" id="IPR036770">
    <property type="entry name" value="Ankyrin_rpt-contain_sf"/>
</dbReference>
<evidence type="ECO:0000256" key="3">
    <source>
        <dbReference type="PROSITE-ProRule" id="PRU00023"/>
    </source>
</evidence>
<dbReference type="PROSITE" id="PS50088">
    <property type="entry name" value="ANK_REPEAT"/>
    <property type="match status" value="3"/>
</dbReference>
<feature type="repeat" description="ANK" evidence="3">
    <location>
        <begin position="115"/>
        <end position="147"/>
    </location>
</feature>
<dbReference type="PANTHER" id="PTHR24166:SF48">
    <property type="entry name" value="PROTEIN VAPYRIN"/>
    <property type="match status" value="1"/>
</dbReference>
<dbReference type="InterPro" id="IPR050889">
    <property type="entry name" value="Dendritic_Spine_Reg/Scaffold"/>
</dbReference>
<keyword evidence="2 3" id="KW-0040">ANK repeat</keyword>
<name>A0A482WQX6_LAOST</name>
<dbReference type="InParanoid" id="A0A482WQX6"/>
<dbReference type="Proteomes" id="UP000291343">
    <property type="component" value="Unassembled WGS sequence"/>
</dbReference>
<feature type="repeat" description="ANK" evidence="3">
    <location>
        <begin position="212"/>
        <end position="244"/>
    </location>
</feature>
<proteinExistence type="predicted"/>
<dbReference type="Pfam" id="PF12796">
    <property type="entry name" value="Ank_2"/>
    <property type="match status" value="1"/>
</dbReference>
<keyword evidence="6" id="KW-1185">Reference proteome</keyword>
<dbReference type="OrthoDB" id="426293at2759"/>
<keyword evidence="1" id="KW-0677">Repeat</keyword>